<evidence type="ECO:0000313" key="6">
    <source>
        <dbReference type="Proteomes" id="UP000006201"/>
    </source>
</evidence>
<keyword evidence="6" id="KW-1185">Reference proteome</keyword>
<dbReference type="Pfam" id="PF00182">
    <property type="entry name" value="Glyco_hydro_19"/>
    <property type="match status" value="1"/>
</dbReference>
<dbReference type="PIRSF" id="PIRSF001060">
    <property type="entry name" value="Endochitinase"/>
    <property type="match status" value="1"/>
</dbReference>
<dbReference type="GO" id="GO:0006032">
    <property type="term" value="P:chitin catabolic process"/>
    <property type="evidence" value="ECO:0007669"/>
    <property type="project" value="InterPro"/>
</dbReference>
<dbReference type="OrthoDB" id="3675244at2"/>
<dbReference type="GO" id="GO:0016998">
    <property type="term" value="P:cell wall macromolecule catabolic process"/>
    <property type="evidence" value="ECO:0007669"/>
    <property type="project" value="InterPro"/>
</dbReference>
<dbReference type="PANTHER" id="PTHR22595:SF79">
    <property type="entry name" value="CHITINASE 12"/>
    <property type="match status" value="1"/>
</dbReference>
<dbReference type="InterPro" id="IPR000726">
    <property type="entry name" value="Glyco_hydro_19_cat"/>
</dbReference>
<comment type="caution">
    <text evidence="5">The sequence shown here is derived from an EMBL/GenBank/DDBJ whole genome shotgun (WGS) entry which is preliminary data.</text>
</comment>
<dbReference type="SUPFAM" id="SSF53955">
    <property type="entry name" value="Lysozyme-like"/>
    <property type="match status" value="1"/>
</dbReference>
<dbReference type="GO" id="GO:0050832">
    <property type="term" value="P:defense response to fungus"/>
    <property type="evidence" value="ECO:0007669"/>
    <property type="project" value="UniProtKB-ARBA"/>
</dbReference>
<dbReference type="RefSeq" id="WP_009840101.1">
    <property type="nucleotide sequence ID" value="NZ_CH959301.1"/>
</dbReference>
<accession>A4CA61</accession>
<name>A4CA61_9GAMM</name>
<evidence type="ECO:0000313" key="5">
    <source>
        <dbReference type="EMBL" id="EAR28269.1"/>
    </source>
</evidence>
<dbReference type="Gene3D" id="3.30.20.10">
    <property type="entry name" value="Endochitinase, domain 2"/>
    <property type="match status" value="1"/>
</dbReference>
<protein>
    <submittedName>
        <fullName evidence="5">Secreted chitinase</fullName>
    </submittedName>
</protein>
<dbReference type="HOGENOM" id="CLU_045506_4_0_6"/>
<gene>
    <name evidence="5" type="ORF">PTD2_20677</name>
</gene>
<keyword evidence="2" id="KW-1015">Disulfide bond</keyword>
<sequence>MFPLSEQQYHAMFPNRNRVFTYNGLLEAASKYPKFLNEGSDAVKTNELVAFLANVSHETTGGWPDAPTPPNGTYKWGLHFAEEVGCESGQCSQYTVESKDYPPVANQTYQGRGAIQLSYNYNYGQASEAIFNDKNQLLNNPSLVATDPVTAWQTAIWFWMTPQAPKPSCHEVMIGNPKKYADDPFGETVNIINGGIECGNNMNPQLDNRIGFYKYFATLLNMPIPDNLGQYCASLK</sequence>
<evidence type="ECO:0000256" key="2">
    <source>
        <dbReference type="ARBA" id="ARBA00023157"/>
    </source>
</evidence>
<dbReference type="eggNOG" id="COG3979">
    <property type="taxonomic scope" value="Bacteria"/>
</dbReference>
<evidence type="ECO:0000256" key="3">
    <source>
        <dbReference type="PIRSR" id="PIRSR001060-1"/>
    </source>
</evidence>
<dbReference type="AlphaFoldDB" id="A4CA61"/>
<feature type="domain" description="Glycoside hydrolase family 19 catalytic" evidence="4">
    <location>
        <begin position="18"/>
        <end position="228"/>
    </location>
</feature>
<dbReference type="EMBL" id="AAOH01000004">
    <property type="protein sequence ID" value="EAR28269.1"/>
    <property type="molecule type" value="Genomic_DNA"/>
</dbReference>
<keyword evidence="1" id="KW-0611">Plant defense</keyword>
<organism evidence="5 6">
    <name type="scientific">Pseudoalteromonas tunicata D2</name>
    <dbReference type="NCBI Taxonomy" id="87626"/>
    <lineage>
        <taxon>Bacteria</taxon>
        <taxon>Pseudomonadati</taxon>
        <taxon>Pseudomonadota</taxon>
        <taxon>Gammaproteobacteria</taxon>
        <taxon>Alteromonadales</taxon>
        <taxon>Pseudoalteromonadaceae</taxon>
        <taxon>Pseudoalteromonas</taxon>
    </lineage>
</organism>
<feature type="active site" description="Proton donor" evidence="3">
    <location>
        <position position="58"/>
    </location>
</feature>
<dbReference type="InterPro" id="IPR016283">
    <property type="entry name" value="Glyco_hydro_19"/>
</dbReference>
<dbReference type="Gene3D" id="1.10.530.10">
    <property type="match status" value="1"/>
</dbReference>
<dbReference type="CDD" id="cd00325">
    <property type="entry name" value="chitinase_GH19"/>
    <property type="match status" value="1"/>
</dbReference>
<dbReference type="GO" id="GO:0004568">
    <property type="term" value="F:chitinase activity"/>
    <property type="evidence" value="ECO:0007669"/>
    <property type="project" value="InterPro"/>
</dbReference>
<evidence type="ECO:0000256" key="1">
    <source>
        <dbReference type="ARBA" id="ARBA00022821"/>
    </source>
</evidence>
<dbReference type="PANTHER" id="PTHR22595">
    <property type="entry name" value="CHITINASE-RELATED"/>
    <property type="match status" value="1"/>
</dbReference>
<dbReference type="InterPro" id="IPR023346">
    <property type="entry name" value="Lysozyme-like_dom_sf"/>
</dbReference>
<dbReference type="Proteomes" id="UP000006201">
    <property type="component" value="Unassembled WGS sequence"/>
</dbReference>
<dbReference type="STRING" id="87626.PTD2_20677"/>
<reference evidence="5 6" key="1">
    <citation type="submission" date="2006-02" db="EMBL/GenBank/DDBJ databases">
        <authorList>
            <person name="Moran M.A."/>
            <person name="Kjelleberg S."/>
            <person name="Egan S."/>
            <person name="Saunders N."/>
            <person name="Thomas T."/>
            <person name="Ferriera S."/>
            <person name="Johnson J."/>
            <person name="Kravitz S."/>
            <person name="Halpern A."/>
            <person name="Remington K."/>
            <person name="Beeson K."/>
            <person name="Tran B."/>
            <person name="Rogers Y.-H."/>
            <person name="Friedman R."/>
            <person name="Venter J.C."/>
        </authorList>
    </citation>
    <scope>NUCLEOTIDE SEQUENCE [LARGE SCALE GENOMIC DNA]</scope>
    <source>
        <strain evidence="5 6">D2</strain>
    </source>
</reference>
<evidence type="ECO:0000259" key="4">
    <source>
        <dbReference type="Pfam" id="PF00182"/>
    </source>
</evidence>
<proteinExistence type="predicted"/>
<dbReference type="GO" id="GO:0005975">
    <property type="term" value="P:carbohydrate metabolic process"/>
    <property type="evidence" value="ECO:0007669"/>
    <property type="project" value="InterPro"/>
</dbReference>